<feature type="domain" description="Type II secretion system protein GspF" evidence="7">
    <location>
        <begin position="138"/>
        <end position="263"/>
    </location>
</feature>
<keyword evidence="5 6" id="KW-0472">Membrane</keyword>
<reference evidence="8" key="1">
    <citation type="journal article" date="2005" name="Int. J. Syst. Evol. Microbiol.">
        <title>Methanofollis formosanus sp. nov., isolated from a fish pond.</title>
        <authorList>
            <person name="Wu S.Y."/>
            <person name="Chen S.C."/>
            <person name="Lai M.C."/>
        </authorList>
    </citation>
    <scope>NUCLEOTIDE SEQUENCE</scope>
    <source>
        <strain evidence="8">ML15</strain>
    </source>
</reference>
<keyword evidence="4 6" id="KW-1133">Transmembrane helix</keyword>
<feature type="transmembrane region" description="Helical" evidence="6">
    <location>
        <begin position="243"/>
        <end position="263"/>
    </location>
</feature>
<keyword evidence="3 6" id="KW-0812">Transmembrane</keyword>
<feature type="transmembrane region" description="Helical" evidence="6">
    <location>
        <begin position="323"/>
        <end position="341"/>
    </location>
</feature>
<keyword evidence="9" id="KW-1185">Reference proteome</keyword>
<dbReference type="GO" id="GO:0005886">
    <property type="term" value="C:plasma membrane"/>
    <property type="evidence" value="ECO:0007669"/>
    <property type="project" value="UniProtKB-SubCell"/>
</dbReference>
<evidence type="ECO:0000256" key="2">
    <source>
        <dbReference type="ARBA" id="ARBA00022475"/>
    </source>
</evidence>
<dbReference type="EMBL" id="CP037968">
    <property type="protein sequence ID" value="QYZ78726.1"/>
    <property type="molecule type" value="Genomic_DNA"/>
</dbReference>
<feature type="transmembrane region" description="Helical" evidence="6">
    <location>
        <begin position="69"/>
        <end position="93"/>
    </location>
</feature>
<accession>A0A8G1A0F9</accession>
<evidence type="ECO:0000259" key="7">
    <source>
        <dbReference type="Pfam" id="PF00482"/>
    </source>
</evidence>
<evidence type="ECO:0000313" key="9">
    <source>
        <dbReference type="Proteomes" id="UP000826709"/>
    </source>
</evidence>
<comment type="subcellular location">
    <subcellularLocation>
        <location evidence="1">Cell membrane</location>
        <topology evidence="1">Multi-pass membrane protein</topology>
    </subcellularLocation>
</comment>
<evidence type="ECO:0000256" key="6">
    <source>
        <dbReference type="SAM" id="Phobius"/>
    </source>
</evidence>
<dbReference type="KEGG" id="mfk:E2N92_04425"/>
<organism evidence="8 9">
    <name type="scientific">Methanofollis formosanus</name>
    <dbReference type="NCBI Taxonomy" id="299308"/>
    <lineage>
        <taxon>Archaea</taxon>
        <taxon>Methanobacteriati</taxon>
        <taxon>Methanobacteriota</taxon>
        <taxon>Stenosarchaea group</taxon>
        <taxon>Methanomicrobia</taxon>
        <taxon>Methanomicrobiales</taxon>
        <taxon>Methanomicrobiaceae</taxon>
        <taxon>Methanofollis</taxon>
    </lineage>
</organism>
<evidence type="ECO:0000256" key="3">
    <source>
        <dbReference type="ARBA" id="ARBA00022692"/>
    </source>
</evidence>
<dbReference type="OrthoDB" id="12374at2157"/>
<dbReference type="AlphaFoldDB" id="A0A8G1A0F9"/>
<dbReference type="RefSeq" id="WP_220682484.1">
    <property type="nucleotide sequence ID" value="NZ_CP037968.1"/>
</dbReference>
<protein>
    <submittedName>
        <fullName evidence="8">Type II secretion system F family protein</fullName>
    </submittedName>
</protein>
<feature type="transmembrane region" description="Helical" evidence="6">
    <location>
        <begin position="299"/>
        <end position="316"/>
    </location>
</feature>
<evidence type="ECO:0000256" key="5">
    <source>
        <dbReference type="ARBA" id="ARBA00023136"/>
    </source>
</evidence>
<keyword evidence="2" id="KW-1003">Cell membrane</keyword>
<evidence type="ECO:0000256" key="4">
    <source>
        <dbReference type="ARBA" id="ARBA00022989"/>
    </source>
</evidence>
<dbReference type="PANTHER" id="PTHR35402">
    <property type="entry name" value="INTEGRAL MEMBRANE PROTEIN-RELATED"/>
    <property type="match status" value="1"/>
</dbReference>
<dbReference type="Pfam" id="PF00482">
    <property type="entry name" value="T2SSF"/>
    <property type="match status" value="1"/>
</dbReference>
<dbReference type="PANTHER" id="PTHR35402:SF1">
    <property type="entry name" value="TYPE II SECRETION SYSTEM PROTEIN GSPF DOMAIN-CONTAINING PROTEIN"/>
    <property type="match status" value="1"/>
</dbReference>
<feature type="transmembrane region" description="Helical" evidence="6">
    <location>
        <begin position="105"/>
        <end position="122"/>
    </location>
</feature>
<evidence type="ECO:0000313" key="8">
    <source>
        <dbReference type="EMBL" id="QYZ78726.1"/>
    </source>
</evidence>
<dbReference type="InterPro" id="IPR056569">
    <property type="entry name" value="ArlJ-like"/>
</dbReference>
<gene>
    <name evidence="8" type="ORF">E2N92_04425</name>
</gene>
<reference evidence="8" key="2">
    <citation type="submission" date="2019-03" db="EMBL/GenBank/DDBJ databases">
        <authorList>
            <person name="Chen S.-C."/>
            <person name="Wu S.-Y."/>
            <person name="Lai M.-C."/>
        </authorList>
    </citation>
    <scope>NUCLEOTIDE SEQUENCE</scope>
    <source>
        <strain evidence="8">ML15</strain>
    </source>
</reference>
<sequence length="345" mass="37851">MGFKTLFDDFLNRDGTGTAPVASGELDRYERQEQEIISKIEHQRKMQVGLGRFLKHPLAVLTETPTNSLIATVPISFLFFIVGVSLIIVNYGWQAVMNSTLVDDVIVFSVLIPVVPLALLDFREGRREKNLENALPNFFRDVAGMNDSGMTLPNAIHIVSEGEYGTLTPYIRKLDVDMSWNVPFVEAITNFGRRIGTPLAERSVDLIAKASTAGGDVSEVLRAAARDSYEFINLKSERASNMLIYEVIIVAAFFVFLFVIAILESTFLSTMAEAGAQAAASGAGGQFIGDVNMDLYKRLFSHSAMIMGFFSGLVAGQMGEGRAAAGLKFSAVMLFIAWVLFRFAI</sequence>
<dbReference type="Proteomes" id="UP000826709">
    <property type="component" value="Chromosome"/>
</dbReference>
<name>A0A8G1A0F9_9EURY</name>
<evidence type="ECO:0000256" key="1">
    <source>
        <dbReference type="ARBA" id="ARBA00004651"/>
    </source>
</evidence>
<proteinExistence type="predicted"/>
<dbReference type="InterPro" id="IPR018076">
    <property type="entry name" value="T2SS_GspF_dom"/>
</dbReference>